<protein>
    <recommendedName>
        <fullName evidence="3">LAGLIDADG homing endonuclease</fullName>
    </recommendedName>
</protein>
<comment type="caution">
    <text evidence="1">The sequence shown here is derived from an EMBL/GenBank/DDBJ whole genome shotgun (WGS) entry which is preliminary data.</text>
</comment>
<proteinExistence type="predicted"/>
<evidence type="ECO:0008006" key="3">
    <source>
        <dbReference type="Google" id="ProtNLM"/>
    </source>
</evidence>
<dbReference type="Proteomes" id="UP001159042">
    <property type="component" value="Unassembled WGS sequence"/>
</dbReference>
<gene>
    <name evidence="1" type="ORF">NQ315_008880</name>
</gene>
<sequence>MIAEMLVIVLKYKFKGYVTTTRERQSNVKFMKVQFDDYGRQSANGKLNGERKSQRQVYKLTLKRVERNTISHSQNEPPEVVVEATLKYIGNMK</sequence>
<evidence type="ECO:0000313" key="2">
    <source>
        <dbReference type="Proteomes" id="UP001159042"/>
    </source>
</evidence>
<evidence type="ECO:0000313" key="1">
    <source>
        <dbReference type="EMBL" id="KAJ8909241.1"/>
    </source>
</evidence>
<accession>A0AAV8V4J2</accession>
<keyword evidence="2" id="KW-1185">Reference proteome</keyword>
<name>A0AAV8V4J2_9CUCU</name>
<reference evidence="1 2" key="1">
    <citation type="journal article" date="2023" name="Insect Mol. Biol.">
        <title>Genome sequencing provides insights into the evolution of gene families encoding plant cell wall-degrading enzymes in longhorned beetles.</title>
        <authorList>
            <person name="Shin N.R."/>
            <person name="Okamura Y."/>
            <person name="Kirsch R."/>
            <person name="Pauchet Y."/>
        </authorList>
    </citation>
    <scope>NUCLEOTIDE SEQUENCE [LARGE SCALE GENOMIC DNA]</scope>
    <source>
        <strain evidence="1">EAD_L_NR</strain>
    </source>
</reference>
<dbReference type="EMBL" id="JANEYG010000842">
    <property type="protein sequence ID" value="KAJ8909241.1"/>
    <property type="molecule type" value="Genomic_DNA"/>
</dbReference>
<dbReference type="AlphaFoldDB" id="A0AAV8V4J2"/>
<organism evidence="1 2">
    <name type="scientific">Exocentrus adspersus</name>
    <dbReference type="NCBI Taxonomy" id="1586481"/>
    <lineage>
        <taxon>Eukaryota</taxon>
        <taxon>Metazoa</taxon>
        <taxon>Ecdysozoa</taxon>
        <taxon>Arthropoda</taxon>
        <taxon>Hexapoda</taxon>
        <taxon>Insecta</taxon>
        <taxon>Pterygota</taxon>
        <taxon>Neoptera</taxon>
        <taxon>Endopterygota</taxon>
        <taxon>Coleoptera</taxon>
        <taxon>Polyphaga</taxon>
        <taxon>Cucujiformia</taxon>
        <taxon>Chrysomeloidea</taxon>
        <taxon>Cerambycidae</taxon>
        <taxon>Lamiinae</taxon>
        <taxon>Acanthocinini</taxon>
        <taxon>Exocentrus</taxon>
    </lineage>
</organism>